<reference evidence="6 7" key="1">
    <citation type="submission" date="2016-10" db="EMBL/GenBank/DDBJ databases">
        <title>Complete genomic sequencing of Lactobacillus helveticus LH99 and comparative genome analysis.</title>
        <authorList>
            <person name="Li N."/>
            <person name="You C."/>
            <person name="Liu Z."/>
        </authorList>
    </citation>
    <scope>NUCLEOTIDE SEQUENCE [LARGE SCALE GENOMIC DNA]</scope>
    <source>
        <strain evidence="6 7">LH99</strain>
    </source>
</reference>
<dbReference type="AlphaFoldDB" id="A0A386RFK5"/>
<dbReference type="InterPro" id="IPR051054">
    <property type="entry name" value="SorC_transcr_regulators"/>
</dbReference>
<organism evidence="6 7">
    <name type="scientific">Lactobacillus helveticus</name>
    <name type="common">Lactobacillus suntoryeus</name>
    <dbReference type="NCBI Taxonomy" id="1587"/>
    <lineage>
        <taxon>Bacteria</taxon>
        <taxon>Bacillati</taxon>
        <taxon>Bacillota</taxon>
        <taxon>Bacilli</taxon>
        <taxon>Lactobacillales</taxon>
        <taxon>Lactobacillaceae</taxon>
        <taxon>Lactobacillus</taxon>
    </lineage>
</organism>
<feature type="domain" description="Sugar-binding" evidence="5">
    <location>
        <begin position="61"/>
        <end position="308"/>
    </location>
</feature>
<dbReference type="PANTHER" id="PTHR34294">
    <property type="entry name" value="TRANSCRIPTIONAL REGULATOR-RELATED"/>
    <property type="match status" value="1"/>
</dbReference>
<keyword evidence="2" id="KW-0805">Transcription regulation</keyword>
<dbReference type="InterPro" id="IPR037171">
    <property type="entry name" value="NagB/RpiA_transferase-like"/>
</dbReference>
<name>A0A386RFK5_LACHE</name>
<evidence type="ECO:0000313" key="7">
    <source>
        <dbReference type="Proteomes" id="UP000267794"/>
    </source>
</evidence>
<dbReference type="InterPro" id="IPR036388">
    <property type="entry name" value="WH-like_DNA-bd_sf"/>
</dbReference>
<dbReference type="Proteomes" id="UP000267794">
    <property type="component" value="Chromosome"/>
</dbReference>
<dbReference type="Gene3D" id="1.10.10.10">
    <property type="entry name" value="Winged helix-like DNA-binding domain superfamily/Winged helix DNA-binding domain"/>
    <property type="match status" value="1"/>
</dbReference>
<dbReference type="SUPFAM" id="SSF100950">
    <property type="entry name" value="NagB/RpiA/CoA transferase-like"/>
    <property type="match status" value="1"/>
</dbReference>
<keyword evidence="4" id="KW-0804">Transcription</keyword>
<dbReference type="GO" id="GO:0003677">
    <property type="term" value="F:DNA binding"/>
    <property type="evidence" value="ECO:0007669"/>
    <property type="project" value="UniProtKB-KW"/>
</dbReference>
<sequence length="317" mass="36220">MAQLTYEQLASIAHDFYLSKLNIAEISQKYNLSRYLITKALDDAEMRGIVKIKITQGIKRNQVLERKFQKLFGLKEVFILKDSEHGSDDGETVVNFAAKQIQTYLQNTRIAGLTWGSTMRSVINNFNEENFNKLYFVQLLGHAINSNRRKNPLMQEVAEKFHAKSLGLPTPLYILNPKIIPALKKEPYFKVIENCYHNLDLLFTGLGTIESFKTNPFLDKNYGPRLFQNIPEEQVAGFIMGRPYNINGEFFSDFEKHICSISMNDITRTPICFCIVRNRFKSKALLGALCSGIITHLVINDDLAQRVLREADQLLGG</sequence>
<dbReference type="InterPro" id="IPR007324">
    <property type="entry name" value="Sugar-bd_dom_put"/>
</dbReference>
<evidence type="ECO:0000256" key="3">
    <source>
        <dbReference type="ARBA" id="ARBA00023125"/>
    </source>
</evidence>
<evidence type="ECO:0000256" key="2">
    <source>
        <dbReference type="ARBA" id="ARBA00023015"/>
    </source>
</evidence>
<keyword evidence="3" id="KW-0238">DNA-binding</keyword>
<proteinExistence type="inferred from homology"/>
<dbReference type="EMBL" id="CP017982">
    <property type="protein sequence ID" value="AYE61769.1"/>
    <property type="molecule type" value="Genomic_DNA"/>
</dbReference>
<dbReference type="Gene3D" id="3.40.50.1360">
    <property type="match status" value="1"/>
</dbReference>
<evidence type="ECO:0000256" key="1">
    <source>
        <dbReference type="ARBA" id="ARBA00010466"/>
    </source>
</evidence>
<evidence type="ECO:0000259" key="5">
    <source>
        <dbReference type="Pfam" id="PF04198"/>
    </source>
</evidence>
<protein>
    <submittedName>
        <fullName evidence="6">Putative transcription regulator</fullName>
    </submittedName>
</protein>
<gene>
    <name evidence="6" type="ORF">BC335_1326</name>
</gene>
<dbReference type="PANTHER" id="PTHR34294:SF1">
    <property type="entry name" value="TRANSCRIPTIONAL REGULATOR LSRR"/>
    <property type="match status" value="1"/>
</dbReference>
<dbReference type="Pfam" id="PF04198">
    <property type="entry name" value="Sugar-bind"/>
    <property type="match status" value="1"/>
</dbReference>
<dbReference type="GO" id="GO:0030246">
    <property type="term" value="F:carbohydrate binding"/>
    <property type="evidence" value="ECO:0007669"/>
    <property type="project" value="InterPro"/>
</dbReference>
<dbReference type="RefSeq" id="WP_120357479.1">
    <property type="nucleotide sequence ID" value="NZ_CP017982.1"/>
</dbReference>
<accession>A0A386RFK5</accession>
<evidence type="ECO:0000256" key="4">
    <source>
        <dbReference type="ARBA" id="ARBA00023163"/>
    </source>
</evidence>
<comment type="similarity">
    <text evidence="1">Belongs to the SorC transcriptional regulatory family.</text>
</comment>
<evidence type="ECO:0000313" key="6">
    <source>
        <dbReference type="EMBL" id="AYE61769.1"/>
    </source>
</evidence>